<keyword evidence="5 6" id="KW-0472">Membrane</keyword>
<dbReference type="EMBL" id="AP027731">
    <property type="protein sequence ID" value="BDZ46911.1"/>
    <property type="molecule type" value="Genomic_DNA"/>
</dbReference>
<feature type="transmembrane region" description="Helical" evidence="6">
    <location>
        <begin position="66"/>
        <end position="84"/>
    </location>
</feature>
<gene>
    <name evidence="7" type="ORF">GCM10025866_28200</name>
</gene>
<keyword evidence="8" id="KW-1185">Reference proteome</keyword>
<evidence type="ECO:0000313" key="7">
    <source>
        <dbReference type="EMBL" id="BDZ46911.1"/>
    </source>
</evidence>
<dbReference type="SUPFAM" id="SSF103473">
    <property type="entry name" value="MFS general substrate transporter"/>
    <property type="match status" value="1"/>
</dbReference>
<keyword evidence="3 6" id="KW-0812">Transmembrane</keyword>
<evidence type="ECO:0000256" key="6">
    <source>
        <dbReference type="SAM" id="Phobius"/>
    </source>
</evidence>
<evidence type="ECO:0000256" key="1">
    <source>
        <dbReference type="ARBA" id="ARBA00004651"/>
    </source>
</evidence>
<keyword evidence="4 6" id="KW-1133">Transmembrane helix</keyword>
<feature type="transmembrane region" description="Helical" evidence="6">
    <location>
        <begin position="121"/>
        <end position="147"/>
    </location>
</feature>
<proteinExistence type="predicted"/>
<dbReference type="InterPro" id="IPR050189">
    <property type="entry name" value="MFS_Efflux_Transporters"/>
</dbReference>
<evidence type="ECO:0000256" key="4">
    <source>
        <dbReference type="ARBA" id="ARBA00022989"/>
    </source>
</evidence>
<dbReference type="InterPro" id="IPR036259">
    <property type="entry name" value="MFS_trans_sf"/>
</dbReference>
<keyword evidence="2" id="KW-1003">Cell membrane</keyword>
<protein>
    <recommendedName>
        <fullName evidence="9">MFS transporter</fullName>
    </recommendedName>
</protein>
<feature type="transmembrane region" description="Helical" evidence="6">
    <location>
        <begin position="41"/>
        <end position="59"/>
    </location>
</feature>
<dbReference type="PANTHER" id="PTHR43124">
    <property type="entry name" value="PURINE EFFLUX PUMP PBUE"/>
    <property type="match status" value="1"/>
</dbReference>
<accession>A0ABM8GEY9</accession>
<dbReference type="Gene3D" id="1.20.1250.20">
    <property type="entry name" value="MFS general substrate transporter like domains"/>
    <property type="match status" value="1"/>
</dbReference>
<organism evidence="7 8">
    <name type="scientific">Naasia aerilata</name>
    <dbReference type="NCBI Taxonomy" id="1162966"/>
    <lineage>
        <taxon>Bacteria</taxon>
        <taxon>Bacillati</taxon>
        <taxon>Actinomycetota</taxon>
        <taxon>Actinomycetes</taxon>
        <taxon>Micrococcales</taxon>
        <taxon>Microbacteriaceae</taxon>
        <taxon>Naasia</taxon>
    </lineage>
</organism>
<evidence type="ECO:0000256" key="2">
    <source>
        <dbReference type="ARBA" id="ARBA00022475"/>
    </source>
</evidence>
<comment type="subcellular location">
    <subcellularLocation>
        <location evidence="1">Cell membrane</location>
        <topology evidence="1">Multi-pass membrane protein</topology>
    </subcellularLocation>
</comment>
<evidence type="ECO:0008006" key="9">
    <source>
        <dbReference type="Google" id="ProtNLM"/>
    </source>
</evidence>
<evidence type="ECO:0000313" key="8">
    <source>
        <dbReference type="Proteomes" id="UP001321498"/>
    </source>
</evidence>
<dbReference type="Proteomes" id="UP001321498">
    <property type="component" value="Chromosome"/>
</dbReference>
<dbReference type="RefSeq" id="WP_286276897.1">
    <property type="nucleotide sequence ID" value="NZ_AP027731.1"/>
</dbReference>
<evidence type="ECO:0000256" key="5">
    <source>
        <dbReference type="ARBA" id="ARBA00023136"/>
    </source>
</evidence>
<sequence>MLALLGLCALIFVAIQSALTYLVPLLADVTGVDGPGVSTYLLAYGVATTVGSAAGGRFADANAPRALLVGTSGVTLSLLIMWAFAGSAVLVLAGVLGIGLFGMGMAPSLQHRVVSLAGQGGPLAASLPASAVNAGIALGALAGGAAIDASGQVSAAVLVGAVVAAVAIAAAFATSLLRPVQVARATELSPIP</sequence>
<name>A0ABM8GEY9_9MICO</name>
<feature type="transmembrane region" description="Helical" evidence="6">
    <location>
        <begin position="153"/>
        <end position="177"/>
    </location>
</feature>
<dbReference type="PANTHER" id="PTHR43124:SF3">
    <property type="entry name" value="CHLORAMPHENICOL EFFLUX PUMP RV0191"/>
    <property type="match status" value="1"/>
</dbReference>
<feature type="transmembrane region" description="Helical" evidence="6">
    <location>
        <begin position="90"/>
        <end position="109"/>
    </location>
</feature>
<reference evidence="8" key="1">
    <citation type="journal article" date="2019" name="Int. J. Syst. Evol. Microbiol.">
        <title>The Global Catalogue of Microorganisms (GCM) 10K type strain sequencing project: providing services to taxonomists for standard genome sequencing and annotation.</title>
        <authorList>
            <consortium name="The Broad Institute Genomics Platform"/>
            <consortium name="The Broad Institute Genome Sequencing Center for Infectious Disease"/>
            <person name="Wu L."/>
            <person name="Ma J."/>
        </authorList>
    </citation>
    <scope>NUCLEOTIDE SEQUENCE [LARGE SCALE GENOMIC DNA]</scope>
    <source>
        <strain evidence="8">NBRC 108725</strain>
    </source>
</reference>
<evidence type="ECO:0000256" key="3">
    <source>
        <dbReference type="ARBA" id="ARBA00022692"/>
    </source>
</evidence>